<proteinExistence type="predicted"/>
<reference evidence="1 2" key="1">
    <citation type="submission" date="2024-02" db="EMBL/GenBank/DDBJ databases">
        <authorList>
            <person name="Chen Y."/>
            <person name="Shah S."/>
            <person name="Dougan E. K."/>
            <person name="Thang M."/>
            <person name="Chan C."/>
        </authorList>
    </citation>
    <scope>NUCLEOTIDE SEQUENCE [LARGE SCALE GENOMIC DNA]</scope>
</reference>
<organism evidence="1 2">
    <name type="scientific">Durusdinium trenchii</name>
    <dbReference type="NCBI Taxonomy" id="1381693"/>
    <lineage>
        <taxon>Eukaryota</taxon>
        <taxon>Sar</taxon>
        <taxon>Alveolata</taxon>
        <taxon>Dinophyceae</taxon>
        <taxon>Suessiales</taxon>
        <taxon>Symbiodiniaceae</taxon>
        <taxon>Durusdinium</taxon>
    </lineage>
</organism>
<sequence>MPPRTFDERLRYHAQRFRGKPAQHVLNRYEQFLHEALNSDELQKNAFHVAAWVAELPAEQMAAQYDGLSAVFLLQRYLWALKDVKPSCDHLVKVLTKVWERIEANSDLQLQWSGLFTELGHFVPEAKAAKAAKLMNKAILLWRNTTCETKKEEYVASLEQSLGEAGHDDLGQIRSIFRRAVAALSPPHCSNQSGGSAAGSLAQPQGSKRDFQIRLRKVVLRCLNYLHLDDSKVQPALQLLKSLICQLQELDSDGSHKIGCEKQWRLLQEKCGMSSNADLEMDIAPAREKRVLCPHRKRRDMCRICRPCPHGKLKAKCEKCKPCPHGKLKTDCVKCKPCPHGRRKRSCAQCNPCPHGKLKTNCAQCNPCPHGKIKKHCLLCVGCVHGRIKYECNICRRGKG</sequence>
<evidence type="ECO:0000313" key="2">
    <source>
        <dbReference type="Proteomes" id="UP001642484"/>
    </source>
</evidence>
<dbReference type="EMBL" id="CAXAMN010022250">
    <property type="protein sequence ID" value="CAK9067638.1"/>
    <property type="molecule type" value="Genomic_DNA"/>
</dbReference>
<gene>
    <name evidence="1" type="ORF">CCMP2556_LOCUS33229</name>
</gene>
<accession>A0ABP0NWB1</accession>
<name>A0ABP0NWB1_9DINO</name>
<dbReference type="Proteomes" id="UP001642484">
    <property type="component" value="Unassembled WGS sequence"/>
</dbReference>
<comment type="caution">
    <text evidence="1">The sequence shown here is derived from an EMBL/GenBank/DDBJ whole genome shotgun (WGS) entry which is preliminary data.</text>
</comment>
<evidence type="ECO:0000313" key="1">
    <source>
        <dbReference type="EMBL" id="CAK9067638.1"/>
    </source>
</evidence>
<keyword evidence="2" id="KW-1185">Reference proteome</keyword>
<protein>
    <submittedName>
        <fullName evidence="1">Uncharacterized protein</fullName>
    </submittedName>
</protein>